<dbReference type="InterPro" id="IPR013698">
    <property type="entry name" value="Squalene_epoxidase"/>
</dbReference>
<evidence type="ECO:0000313" key="17">
    <source>
        <dbReference type="EMBL" id="CAH8320306.1"/>
    </source>
</evidence>
<accession>A0ABC8JCD2</accession>
<dbReference type="Pfam" id="PF13450">
    <property type="entry name" value="NAD_binding_8"/>
    <property type="match status" value="1"/>
</dbReference>
<comment type="subcellular location">
    <subcellularLocation>
        <location evidence="3">Membrane</location>
        <topology evidence="3">Multi-pass membrane protein</topology>
    </subcellularLocation>
</comment>
<evidence type="ECO:0000256" key="15">
    <source>
        <dbReference type="SAM" id="Phobius"/>
    </source>
</evidence>
<keyword evidence="12 15" id="KW-0472">Membrane</keyword>
<dbReference type="SUPFAM" id="SSF51905">
    <property type="entry name" value="FAD/NAD(P)-binding domain"/>
    <property type="match status" value="1"/>
</dbReference>
<dbReference type="Gene3D" id="3.50.50.60">
    <property type="entry name" value="FAD/NAD(P)-binding domain"/>
    <property type="match status" value="1"/>
</dbReference>
<comment type="similarity">
    <text evidence="5">Belongs to the squalene monooxygenase family.</text>
</comment>
<evidence type="ECO:0000256" key="1">
    <source>
        <dbReference type="ARBA" id="ARBA00001974"/>
    </source>
</evidence>
<dbReference type="PANTHER" id="PTHR10835:SF15">
    <property type="entry name" value="SQUALENE EPOXIDASE 2, MITOCHONDRIAL"/>
    <property type="match status" value="1"/>
</dbReference>
<name>A0ABC8JCD2_ERUVS</name>
<keyword evidence="10 15" id="KW-1133">Transmembrane helix</keyword>
<evidence type="ECO:0000256" key="11">
    <source>
        <dbReference type="ARBA" id="ARBA00023002"/>
    </source>
</evidence>
<evidence type="ECO:0000313" key="18">
    <source>
        <dbReference type="Proteomes" id="UP001642260"/>
    </source>
</evidence>
<dbReference type="GO" id="GO:0009725">
    <property type="term" value="P:response to hormone"/>
    <property type="evidence" value="ECO:0007669"/>
    <property type="project" value="UniProtKB-ARBA"/>
</dbReference>
<protein>
    <recommendedName>
        <fullName evidence="6">squalene monooxygenase</fullName>
        <ecNumber evidence="6">1.14.14.17</ecNumber>
    </recommendedName>
</protein>
<evidence type="ECO:0000256" key="8">
    <source>
        <dbReference type="ARBA" id="ARBA00022692"/>
    </source>
</evidence>
<evidence type="ECO:0000256" key="7">
    <source>
        <dbReference type="ARBA" id="ARBA00022630"/>
    </source>
</evidence>
<evidence type="ECO:0000256" key="2">
    <source>
        <dbReference type="ARBA" id="ARBA00002173"/>
    </source>
</evidence>
<evidence type="ECO:0000256" key="3">
    <source>
        <dbReference type="ARBA" id="ARBA00004141"/>
    </source>
</evidence>
<sequence>MKLAVIIQNLPQLGLTTTTSLRSSPSLSPPLSHSTRRLKNGSSTTGATLTRRKKSKHERASPISAGTVIMAPAIELDRFILATFFASLFAFVLVYVLRRSGFARNSNRRKMNRGGLVVVAASQNDAVSRDLDTEDDCGVDVIIVGAGVAGAALAHTLGKEGRRVHVIERDLSEQDRIVGELLQPGGYLKLIELGLEDCVKEIDAQRILGYALFKDGKHTQLSYPLEAFDSDVAGRSFHNGRFVQRMREKAATLSNVRLEQGTVTSLLEENGTVKGVQYKTKEGNELSLYAPLTVVCDGCFSNLRRSLCKPKVDVPSMFVGLVLENCELPFANHGHVVLADPSPILLYPISSYEVRCLVDVPGQKLPPIANGEMAKYLKTQVAPQLPPEVREAFIAAVEKGNIRTMPNRSMPADPVPTPGALLLGDAFNMRHPLTGGGMTVALADIVVLRDLLRPIHTLKDKEALSKYIESFYTLRKPVASTINTLAGALYKVFLASSDEAKTEMREACFDYLSLGGVCSSGPVALLSGLNPRPLSLVLHFFAVAIYAVGRLMLPFPSIKSFWLGARVISSASGIIFPIIKAEGVRKMFFPRTIAAIYRTPPPSMIHQTE</sequence>
<dbReference type="GO" id="GO:0016126">
    <property type="term" value="P:sterol biosynthetic process"/>
    <property type="evidence" value="ECO:0007669"/>
    <property type="project" value="UniProtKB-ARBA"/>
</dbReference>
<evidence type="ECO:0000256" key="14">
    <source>
        <dbReference type="SAM" id="MobiDB-lite"/>
    </source>
</evidence>
<evidence type="ECO:0000256" key="5">
    <source>
        <dbReference type="ARBA" id="ARBA00008802"/>
    </source>
</evidence>
<dbReference type="GO" id="GO:0016020">
    <property type="term" value="C:membrane"/>
    <property type="evidence" value="ECO:0007669"/>
    <property type="project" value="UniProtKB-SubCell"/>
</dbReference>
<comment type="function">
    <text evidence="2">Catalyzes the stereospecific oxidation of squalene to (S)-2,3-epoxysqualene, and is considered to be a rate-limiting enzyme in steroid biosynthesis.</text>
</comment>
<keyword evidence="11" id="KW-0560">Oxidoreductase</keyword>
<dbReference type="PANTHER" id="PTHR10835">
    <property type="entry name" value="SQUALENE MONOOXYGENASE"/>
    <property type="match status" value="1"/>
</dbReference>
<dbReference type="GO" id="GO:0004506">
    <property type="term" value="F:squalene monooxygenase activity"/>
    <property type="evidence" value="ECO:0007669"/>
    <property type="project" value="UniProtKB-EC"/>
</dbReference>
<feature type="compositionally biased region" description="Low complexity" evidence="14">
    <location>
        <begin position="18"/>
        <end position="33"/>
    </location>
</feature>
<dbReference type="InterPro" id="IPR036188">
    <property type="entry name" value="FAD/NAD-bd_sf"/>
</dbReference>
<dbReference type="FunFam" id="3.50.50.60:FF:000074">
    <property type="entry name" value="Squalene monooxygenase 2"/>
    <property type="match status" value="1"/>
</dbReference>
<comment type="catalytic activity">
    <reaction evidence="13">
        <text>squalene + reduced [NADPH--hemoprotein reductase] + O2 = (S)-2,3-epoxysqualene + oxidized [NADPH--hemoprotein reductase] + H2O + H(+)</text>
        <dbReference type="Rhea" id="RHEA:25282"/>
        <dbReference type="Rhea" id="RHEA-COMP:11964"/>
        <dbReference type="Rhea" id="RHEA-COMP:11965"/>
        <dbReference type="ChEBI" id="CHEBI:15377"/>
        <dbReference type="ChEBI" id="CHEBI:15378"/>
        <dbReference type="ChEBI" id="CHEBI:15379"/>
        <dbReference type="ChEBI" id="CHEBI:15440"/>
        <dbReference type="ChEBI" id="CHEBI:15441"/>
        <dbReference type="ChEBI" id="CHEBI:57618"/>
        <dbReference type="ChEBI" id="CHEBI:58210"/>
        <dbReference type="EC" id="1.14.14.17"/>
    </reaction>
</comment>
<evidence type="ECO:0000256" key="6">
    <source>
        <dbReference type="ARBA" id="ARBA00012312"/>
    </source>
</evidence>
<feature type="region of interest" description="Disordered" evidence="14">
    <location>
        <begin position="18"/>
        <end position="61"/>
    </location>
</feature>
<dbReference type="AlphaFoldDB" id="A0ABC8JCD2"/>
<evidence type="ECO:0000259" key="16">
    <source>
        <dbReference type="Pfam" id="PF08491"/>
    </source>
</evidence>
<keyword evidence="8 15" id="KW-0812">Transmembrane</keyword>
<keyword evidence="7" id="KW-0285">Flavoprotein</keyword>
<evidence type="ECO:0000256" key="4">
    <source>
        <dbReference type="ARBA" id="ARBA00005018"/>
    </source>
</evidence>
<dbReference type="EC" id="1.14.14.17" evidence="6"/>
<dbReference type="Pfam" id="PF08491">
    <property type="entry name" value="SE"/>
    <property type="match status" value="1"/>
</dbReference>
<feature type="transmembrane region" description="Helical" evidence="15">
    <location>
        <begin position="561"/>
        <end position="579"/>
    </location>
</feature>
<comment type="pathway">
    <text evidence="4">Terpene metabolism; lanosterol biosynthesis; lanosterol from farnesyl diphosphate: step 2/3.</text>
</comment>
<comment type="cofactor">
    <cofactor evidence="1">
        <name>FAD</name>
        <dbReference type="ChEBI" id="CHEBI:57692"/>
    </cofactor>
</comment>
<evidence type="ECO:0000256" key="9">
    <source>
        <dbReference type="ARBA" id="ARBA00022827"/>
    </source>
</evidence>
<evidence type="ECO:0000256" key="10">
    <source>
        <dbReference type="ARBA" id="ARBA00022989"/>
    </source>
</evidence>
<proteinExistence type="inferred from homology"/>
<dbReference type="Proteomes" id="UP001642260">
    <property type="component" value="Unassembled WGS sequence"/>
</dbReference>
<evidence type="ECO:0000256" key="12">
    <source>
        <dbReference type="ARBA" id="ARBA00023136"/>
    </source>
</evidence>
<dbReference type="InterPro" id="IPR040125">
    <property type="entry name" value="Squalene_monox"/>
</dbReference>
<organism evidence="17 18">
    <name type="scientific">Eruca vesicaria subsp. sativa</name>
    <name type="common">Garden rocket</name>
    <name type="synonym">Eruca sativa</name>
    <dbReference type="NCBI Taxonomy" id="29727"/>
    <lineage>
        <taxon>Eukaryota</taxon>
        <taxon>Viridiplantae</taxon>
        <taxon>Streptophyta</taxon>
        <taxon>Embryophyta</taxon>
        <taxon>Tracheophyta</taxon>
        <taxon>Spermatophyta</taxon>
        <taxon>Magnoliopsida</taxon>
        <taxon>eudicotyledons</taxon>
        <taxon>Gunneridae</taxon>
        <taxon>Pentapetalae</taxon>
        <taxon>rosids</taxon>
        <taxon>malvids</taxon>
        <taxon>Brassicales</taxon>
        <taxon>Brassicaceae</taxon>
        <taxon>Brassiceae</taxon>
        <taxon>Eruca</taxon>
    </lineage>
</organism>
<reference evidence="17 18" key="1">
    <citation type="submission" date="2022-03" db="EMBL/GenBank/DDBJ databases">
        <authorList>
            <person name="Macdonald S."/>
            <person name="Ahmed S."/>
            <person name="Newling K."/>
        </authorList>
    </citation>
    <scope>NUCLEOTIDE SEQUENCE [LARGE SCALE GENOMIC DNA]</scope>
</reference>
<feature type="transmembrane region" description="Helical" evidence="15">
    <location>
        <begin position="536"/>
        <end position="555"/>
    </location>
</feature>
<keyword evidence="18" id="KW-1185">Reference proteome</keyword>
<comment type="caution">
    <text evidence="17">The sequence shown here is derived from an EMBL/GenBank/DDBJ whole genome shotgun (WGS) entry which is preliminary data.</text>
</comment>
<dbReference type="PRINTS" id="PR00420">
    <property type="entry name" value="RNGMNOXGNASE"/>
</dbReference>
<gene>
    <name evidence="17" type="ORF">ERUC_LOCUS8857</name>
</gene>
<dbReference type="EMBL" id="CAKOAT010091822">
    <property type="protein sequence ID" value="CAH8320306.1"/>
    <property type="molecule type" value="Genomic_DNA"/>
</dbReference>
<feature type="transmembrane region" description="Helical" evidence="15">
    <location>
        <begin position="79"/>
        <end position="97"/>
    </location>
</feature>
<keyword evidence="9" id="KW-0274">FAD</keyword>
<feature type="domain" description="Squalene epoxidase" evidence="16">
    <location>
        <begin position="290"/>
        <end position="560"/>
    </location>
</feature>
<evidence type="ECO:0000256" key="13">
    <source>
        <dbReference type="ARBA" id="ARBA00048658"/>
    </source>
</evidence>